<sequence length="71" mass="8023">MPQRLWKRCMEFTMKNSAGNIEKYFIDPQNGTAHKESCSKQFSTFLNEGTLTASDKKSLEKIPNVPGLLVS</sequence>
<dbReference type="AlphaFoldDB" id="A0A7D9EFR5"/>
<evidence type="ECO:0000313" key="1">
    <source>
        <dbReference type="EMBL" id="CAB4009445.1"/>
    </source>
</evidence>
<reference evidence="1" key="1">
    <citation type="submission" date="2020-04" db="EMBL/GenBank/DDBJ databases">
        <authorList>
            <person name="Alioto T."/>
            <person name="Alioto T."/>
            <person name="Gomez Garrido J."/>
        </authorList>
    </citation>
    <scope>NUCLEOTIDE SEQUENCE</scope>
    <source>
        <strain evidence="1">A484AB</strain>
    </source>
</reference>
<protein>
    <submittedName>
        <fullName evidence="1">Uncharacterized protein</fullName>
    </submittedName>
</protein>
<proteinExistence type="predicted"/>
<evidence type="ECO:0000313" key="2">
    <source>
        <dbReference type="Proteomes" id="UP001152795"/>
    </source>
</evidence>
<dbReference type="Proteomes" id="UP001152795">
    <property type="component" value="Unassembled WGS sequence"/>
</dbReference>
<keyword evidence="2" id="KW-1185">Reference proteome</keyword>
<dbReference type="EMBL" id="CACRXK020006454">
    <property type="protein sequence ID" value="CAB4009445.1"/>
    <property type="molecule type" value="Genomic_DNA"/>
</dbReference>
<name>A0A7D9EFR5_PARCT</name>
<accession>A0A7D9EFR5</accession>
<comment type="caution">
    <text evidence="1">The sequence shown here is derived from an EMBL/GenBank/DDBJ whole genome shotgun (WGS) entry which is preliminary data.</text>
</comment>
<organism evidence="1 2">
    <name type="scientific">Paramuricea clavata</name>
    <name type="common">Red gorgonian</name>
    <name type="synonym">Violescent sea-whip</name>
    <dbReference type="NCBI Taxonomy" id="317549"/>
    <lineage>
        <taxon>Eukaryota</taxon>
        <taxon>Metazoa</taxon>
        <taxon>Cnidaria</taxon>
        <taxon>Anthozoa</taxon>
        <taxon>Octocorallia</taxon>
        <taxon>Malacalcyonacea</taxon>
        <taxon>Plexauridae</taxon>
        <taxon>Paramuricea</taxon>
    </lineage>
</organism>
<gene>
    <name evidence="1" type="ORF">PACLA_8A012702</name>
</gene>